<comment type="caution">
    <text evidence="2">The sequence shown here is derived from an EMBL/GenBank/DDBJ whole genome shotgun (WGS) entry which is preliminary data.</text>
</comment>
<protein>
    <submittedName>
        <fullName evidence="2">Uncharacterized protein</fullName>
    </submittedName>
</protein>
<keyword evidence="1" id="KW-1133">Transmembrane helix</keyword>
<accession>A0A812BLP1</accession>
<keyword evidence="1" id="KW-0472">Membrane</keyword>
<dbReference type="EMBL" id="CAHIKZ030000687">
    <property type="protein sequence ID" value="CAE1233575.1"/>
    <property type="molecule type" value="Genomic_DNA"/>
</dbReference>
<keyword evidence="1" id="KW-0812">Transmembrane</keyword>
<evidence type="ECO:0000313" key="3">
    <source>
        <dbReference type="Proteomes" id="UP000597762"/>
    </source>
</evidence>
<keyword evidence="3" id="KW-1185">Reference proteome</keyword>
<evidence type="ECO:0000313" key="2">
    <source>
        <dbReference type="EMBL" id="CAE1233575.1"/>
    </source>
</evidence>
<feature type="transmembrane region" description="Helical" evidence="1">
    <location>
        <begin position="70"/>
        <end position="90"/>
    </location>
</feature>
<name>A0A812BLP1_ACAPH</name>
<dbReference type="Proteomes" id="UP000597762">
    <property type="component" value="Unassembled WGS sequence"/>
</dbReference>
<reference evidence="2" key="1">
    <citation type="submission" date="2021-01" db="EMBL/GenBank/DDBJ databases">
        <authorList>
            <person name="Li R."/>
            <person name="Bekaert M."/>
        </authorList>
    </citation>
    <scope>NUCLEOTIDE SEQUENCE</scope>
    <source>
        <strain evidence="2">Farmed</strain>
    </source>
</reference>
<gene>
    <name evidence="2" type="ORF">SPHA_19006</name>
</gene>
<sequence>MITSFLFPFISLSFLPLSNHSLNHFPSLFPTFSALPSLSLSRLSPFNCHLPLTFFCFSSSLSFSRFLLPLVFSLCHASFFIFLTSFSLSLTRFYSSVPLSVSPLFFSPSLRIASILLSLSPYCLYSSLPLSVSPLFFYPSLGIDSILLSLSRYRIYSSLPLSVSPLFFSPSLRIASILLSLSP</sequence>
<dbReference type="AlphaFoldDB" id="A0A812BLP1"/>
<evidence type="ECO:0000256" key="1">
    <source>
        <dbReference type="SAM" id="Phobius"/>
    </source>
</evidence>
<organism evidence="2 3">
    <name type="scientific">Acanthosepion pharaonis</name>
    <name type="common">Pharaoh cuttlefish</name>
    <name type="synonym">Sepia pharaonis</name>
    <dbReference type="NCBI Taxonomy" id="158019"/>
    <lineage>
        <taxon>Eukaryota</taxon>
        <taxon>Metazoa</taxon>
        <taxon>Spiralia</taxon>
        <taxon>Lophotrochozoa</taxon>
        <taxon>Mollusca</taxon>
        <taxon>Cephalopoda</taxon>
        <taxon>Coleoidea</taxon>
        <taxon>Decapodiformes</taxon>
        <taxon>Sepiida</taxon>
        <taxon>Sepiina</taxon>
        <taxon>Sepiidae</taxon>
        <taxon>Acanthosepion</taxon>
    </lineage>
</organism>
<proteinExistence type="predicted"/>